<dbReference type="Pfam" id="PF07143">
    <property type="entry name" value="CrtC"/>
    <property type="match status" value="1"/>
</dbReference>
<feature type="domain" description="AttH" evidence="1">
    <location>
        <begin position="130"/>
        <end position="314"/>
    </location>
</feature>
<dbReference type="GeneID" id="24793543"/>
<dbReference type="InterPro" id="IPR023374">
    <property type="entry name" value="AttH-like_dom_sf"/>
</dbReference>
<sequence>MPKDTLNNLDELEKQNIATALWMKDFQVKKIPKNVKTRILSNKNSPEAFGNRMKHRIQDLLDNPDSFTPSYRERYNMLWEHCDSLTPLQAYAMNHLLGLDSSRGYQDVPPEANLEFPRDFAPQLGYQVGWHFFVGQCRDTRRREYGILVSFYRYSLLPPEMAHSFGLTDWDNQIFEMQLAVAREGEEHLQARPFALAGTTGLLKFSNQPFHYEAGNNRIISLQENELFPLRLQAWGVNQGGEEDVEMEVDLGFSSKKDFLLQGNQGCLPCCCNIGTLYYSATNLRLEPGSLLKLGGEEITLTQGQFWFDHQWGNGLEPLGNSRCKVVRAASMLTKPSQSRGWDWFMAQFDEDRQMTMYAPHTDENLGYYGQTGEEPPGNMNVQVKGQFIDAQHHVVDMRGTLKVDKWVKSVKSSDPENYFITDTWYPDQWNFQFQDMVPEDLREFTMAPIVAGGQTGYNASGAQYSEGGVNIRNNEGRFLGRGFAESVYYADALGNMLSLAGIPDTPKIRKLMETPVPSSLLKLKGLLYMAWPPHQRKLKKILEKCLEQGLPVDFIK</sequence>
<reference evidence="2 3" key="1">
    <citation type="submission" date="2013-12" db="EMBL/GenBank/DDBJ databases">
        <title>The complete genome sequence of Methanobacterium sp. BRM9.</title>
        <authorList>
            <consortium name="Pastoral Greenhouse Gas Research Consortium"/>
            <person name="Kelly W.J."/>
            <person name="Leahy S.C."/>
            <person name="Perry R."/>
            <person name="Li D."/>
            <person name="Altermann E."/>
            <person name="Lambie S.C."/>
            <person name="Attwood G.T."/>
        </authorList>
    </citation>
    <scope>NUCLEOTIDE SEQUENCE [LARGE SCALE GENOMIC DNA]</scope>
    <source>
        <strain evidence="2 3">BRM9</strain>
    </source>
</reference>
<proteinExistence type="predicted"/>
<dbReference type="SUPFAM" id="SSF159245">
    <property type="entry name" value="AttH-like"/>
    <property type="match status" value="1"/>
</dbReference>
<dbReference type="PANTHER" id="PTHR38591:SF1">
    <property type="entry name" value="BLL1000 PROTEIN"/>
    <property type="match status" value="1"/>
</dbReference>
<dbReference type="EMBL" id="CP006933">
    <property type="protein sequence ID" value="AIS33169.1"/>
    <property type="molecule type" value="Genomic_DNA"/>
</dbReference>
<dbReference type="AlphaFoldDB" id="A0A089ZVX0"/>
<dbReference type="PANTHER" id="PTHR38591">
    <property type="entry name" value="HYDROLASE"/>
    <property type="match status" value="1"/>
</dbReference>
<evidence type="ECO:0000259" key="1">
    <source>
        <dbReference type="Pfam" id="PF07143"/>
    </source>
</evidence>
<dbReference type="InterPro" id="IPR010791">
    <property type="entry name" value="AttH_dom"/>
</dbReference>
<dbReference type="OrthoDB" id="69418at2157"/>
<name>A0A089ZVX0_METFO</name>
<dbReference type="Gene3D" id="2.40.370.10">
    <property type="entry name" value="AttH-like domain"/>
    <property type="match status" value="2"/>
</dbReference>
<dbReference type="RefSeq" id="WP_048085859.1">
    <property type="nucleotide sequence ID" value="NZ_CP006933.1"/>
</dbReference>
<gene>
    <name evidence="2" type="ORF">BRM9_2369</name>
</gene>
<evidence type="ECO:0000313" key="3">
    <source>
        <dbReference type="Proteomes" id="UP000029661"/>
    </source>
</evidence>
<organism evidence="2 3">
    <name type="scientific">Methanobacterium formicicum</name>
    <dbReference type="NCBI Taxonomy" id="2162"/>
    <lineage>
        <taxon>Archaea</taxon>
        <taxon>Methanobacteriati</taxon>
        <taxon>Methanobacteriota</taxon>
        <taxon>Methanomada group</taxon>
        <taxon>Methanobacteria</taxon>
        <taxon>Methanobacteriales</taxon>
        <taxon>Methanobacteriaceae</taxon>
        <taxon>Methanobacterium</taxon>
    </lineage>
</organism>
<dbReference type="Proteomes" id="UP000029661">
    <property type="component" value="Chromosome"/>
</dbReference>
<evidence type="ECO:0000313" key="2">
    <source>
        <dbReference type="EMBL" id="AIS33169.1"/>
    </source>
</evidence>
<dbReference type="STRING" id="2162.BRM9_2369"/>
<protein>
    <recommendedName>
        <fullName evidence="1">AttH domain-containing protein</fullName>
    </recommendedName>
</protein>
<accession>A0A089ZVX0</accession>
<dbReference type="KEGG" id="mfc:BRM9_2369"/>